<dbReference type="PANTHER" id="PTHR13516:SF4">
    <property type="entry name" value="FI09323P"/>
    <property type="match status" value="1"/>
</dbReference>
<dbReference type="AlphaFoldDB" id="A0AAV1E4L5"/>
<comment type="subcellular location">
    <subcellularLocation>
        <location evidence="1">Nucleus</location>
    </subcellularLocation>
</comment>
<dbReference type="Pfam" id="PF01918">
    <property type="entry name" value="Alba"/>
    <property type="match status" value="1"/>
</dbReference>
<dbReference type="EMBL" id="OX459125">
    <property type="protein sequence ID" value="CAI9115134.1"/>
    <property type="molecule type" value="Genomic_DNA"/>
</dbReference>
<gene>
    <name evidence="5" type="ORF">OLC1_LOCUS21710</name>
</gene>
<dbReference type="Gene3D" id="3.30.110.20">
    <property type="entry name" value="Alba-like domain"/>
    <property type="match status" value="1"/>
</dbReference>
<dbReference type="GO" id="GO:0005634">
    <property type="term" value="C:nucleus"/>
    <property type="evidence" value="ECO:0007669"/>
    <property type="project" value="UniProtKB-SubCell"/>
</dbReference>
<dbReference type="GO" id="GO:0003723">
    <property type="term" value="F:RNA binding"/>
    <property type="evidence" value="ECO:0007669"/>
    <property type="project" value="TreeGrafter"/>
</dbReference>
<evidence type="ECO:0000313" key="6">
    <source>
        <dbReference type="Proteomes" id="UP001161247"/>
    </source>
</evidence>
<dbReference type="SUPFAM" id="SSF82704">
    <property type="entry name" value="AlbA-like"/>
    <property type="match status" value="1"/>
</dbReference>
<evidence type="ECO:0000259" key="4">
    <source>
        <dbReference type="Pfam" id="PF01918"/>
    </source>
</evidence>
<evidence type="ECO:0000256" key="2">
    <source>
        <dbReference type="ARBA" id="ARBA00008018"/>
    </source>
</evidence>
<evidence type="ECO:0000313" key="5">
    <source>
        <dbReference type="EMBL" id="CAI9115134.1"/>
    </source>
</evidence>
<accession>A0AAV1E4L5</accession>
<dbReference type="PANTHER" id="PTHR13516">
    <property type="entry name" value="RIBONUCLEASE P SUBUNIT P25"/>
    <property type="match status" value="1"/>
</dbReference>
<keyword evidence="3" id="KW-0539">Nucleus</keyword>
<organism evidence="5 6">
    <name type="scientific">Oldenlandia corymbosa var. corymbosa</name>
    <dbReference type="NCBI Taxonomy" id="529605"/>
    <lineage>
        <taxon>Eukaryota</taxon>
        <taxon>Viridiplantae</taxon>
        <taxon>Streptophyta</taxon>
        <taxon>Embryophyta</taxon>
        <taxon>Tracheophyta</taxon>
        <taxon>Spermatophyta</taxon>
        <taxon>Magnoliopsida</taxon>
        <taxon>eudicotyledons</taxon>
        <taxon>Gunneridae</taxon>
        <taxon>Pentapetalae</taxon>
        <taxon>asterids</taxon>
        <taxon>lamiids</taxon>
        <taxon>Gentianales</taxon>
        <taxon>Rubiaceae</taxon>
        <taxon>Rubioideae</taxon>
        <taxon>Spermacoceae</taxon>
        <taxon>Hedyotis-Oldenlandia complex</taxon>
        <taxon>Oldenlandia</taxon>
    </lineage>
</organism>
<reference evidence="5" key="1">
    <citation type="submission" date="2023-03" db="EMBL/GenBank/DDBJ databases">
        <authorList>
            <person name="Julca I."/>
        </authorList>
    </citation>
    <scope>NUCLEOTIDE SEQUENCE</scope>
</reference>
<feature type="domain" description="DNA/RNA-binding protein Alba-like" evidence="4">
    <location>
        <begin position="9"/>
        <end position="63"/>
    </location>
</feature>
<keyword evidence="6" id="KW-1185">Reference proteome</keyword>
<dbReference type="Proteomes" id="UP001161247">
    <property type="component" value="Chromosome 8"/>
</dbReference>
<protein>
    <submittedName>
        <fullName evidence="5">OLC1v1015971C1</fullName>
    </submittedName>
</protein>
<evidence type="ECO:0000256" key="1">
    <source>
        <dbReference type="ARBA" id="ARBA00004123"/>
    </source>
</evidence>
<proteinExistence type="inferred from homology"/>
<evidence type="ECO:0000256" key="3">
    <source>
        <dbReference type="ARBA" id="ARBA00023242"/>
    </source>
</evidence>
<dbReference type="InterPro" id="IPR002775">
    <property type="entry name" value="DNA/RNA-bd_Alba-like"/>
</dbReference>
<sequence>MASPVIELRIATQDGVPRYLRQAKRVLARSTSSTVKFSALSKAITKAVFTAELLKHHIRDLHQNPSISSFGVKLIPALAITLSHTVIYSTQPGYQSDCQVKPRSKLAKWVWRRIDKQPQETSPITHHLPDSGVEVAPGDIPEVPCCCHRVLCDD</sequence>
<name>A0AAV1E4L5_OLDCO</name>
<dbReference type="InterPro" id="IPR036882">
    <property type="entry name" value="Alba-like_dom_sf"/>
</dbReference>
<comment type="similarity">
    <text evidence="2">Belongs to the histone-like Alba family.</text>
</comment>
<dbReference type="InterPro" id="IPR051958">
    <property type="entry name" value="Alba-like_NAB"/>
</dbReference>